<dbReference type="EMBL" id="BLXT01000977">
    <property type="protein sequence ID" value="GFN82338.1"/>
    <property type="molecule type" value="Genomic_DNA"/>
</dbReference>
<reference evidence="1 2" key="1">
    <citation type="journal article" date="2021" name="Elife">
        <title>Chloroplast acquisition without the gene transfer in kleptoplastic sea slugs, Plakobranchus ocellatus.</title>
        <authorList>
            <person name="Maeda T."/>
            <person name="Takahashi S."/>
            <person name="Yoshida T."/>
            <person name="Shimamura S."/>
            <person name="Takaki Y."/>
            <person name="Nagai Y."/>
            <person name="Toyoda A."/>
            <person name="Suzuki Y."/>
            <person name="Arimoto A."/>
            <person name="Ishii H."/>
            <person name="Satoh N."/>
            <person name="Nishiyama T."/>
            <person name="Hasebe M."/>
            <person name="Maruyama T."/>
            <person name="Minagawa J."/>
            <person name="Obokata J."/>
            <person name="Shigenobu S."/>
        </authorList>
    </citation>
    <scope>NUCLEOTIDE SEQUENCE [LARGE SCALE GENOMIC DNA]</scope>
</reference>
<comment type="caution">
    <text evidence="1">The sequence shown here is derived from an EMBL/GenBank/DDBJ whole genome shotgun (WGS) entry which is preliminary data.</text>
</comment>
<gene>
    <name evidence="1" type="ORF">PoB_000884400</name>
</gene>
<organism evidence="1 2">
    <name type="scientific">Plakobranchus ocellatus</name>
    <dbReference type="NCBI Taxonomy" id="259542"/>
    <lineage>
        <taxon>Eukaryota</taxon>
        <taxon>Metazoa</taxon>
        <taxon>Spiralia</taxon>
        <taxon>Lophotrochozoa</taxon>
        <taxon>Mollusca</taxon>
        <taxon>Gastropoda</taxon>
        <taxon>Heterobranchia</taxon>
        <taxon>Euthyneura</taxon>
        <taxon>Panpulmonata</taxon>
        <taxon>Sacoglossa</taxon>
        <taxon>Placobranchoidea</taxon>
        <taxon>Plakobranchidae</taxon>
        <taxon>Plakobranchus</taxon>
    </lineage>
</organism>
<name>A0AAV3YJ81_9GAST</name>
<evidence type="ECO:0000313" key="1">
    <source>
        <dbReference type="EMBL" id="GFN82338.1"/>
    </source>
</evidence>
<proteinExistence type="predicted"/>
<evidence type="ECO:0000313" key="2">
    <source>
        <dbReference type="Proteomes" id="UP000735302"/>
    </source>
</evidence>
<accession>A0AAV3YJ81</accession>
<dbReference type="AlphaFoldDB" id="A0AAV3YJ81"/>
<sequence>MSVPDKVPDDDDDCVIRRHVLCPPFLLFKLHMKSTVPIVTGEIHPISSDYGSKTKAKFWRKVKINEPSPKPFRLENKSFQENIVQSRSFQMHLSTILVIFKILFV</sequence>
<dbReference type="Proteomes" id="UP000735302">
    <property type="component" value="Unassembled WGS sequence"/>
</dbReference>
<protein>
    <submittedName>
        <fullName evidence="1">Uncharacterized protein</fullName>
    </submittedName>
</protein>
<keyword evidence="2" id="KW-1185">Reference proteome</keyword>